<evidence type="ECO:0000313" key="1">
    <source>
        <dbReference type="EMBL" id="GFS08370.1"/>
    </source>
</evidence>
<dbReference type="AlphaFoldDB" id="A0AAV4IF74"/>
<keyword evidence="2" id="KW-1185">Reference proteome</keyword>
<gene>
    <name evidence="1" type="ORF">ElyMa_006593700</name>
</gene>
<dbReference type="EMBL" id="BMAT01013247">
    <property type="protein sequence ID" value="GFS08370.1"/>
    <property type="molecule type" value="Genomic_DNA"/>
</dbReference>
<sequence length="82" mass="8996">MGDENKQEVLKLIDESLQNNVRRQGKYLVLVIISGDPGGGGGSSDEDVEFFLMYMRFRRVGGEQAQPFTDVVPQGYIGGQTG</sequence>
<organism evidence="1 2">
    <name type="scientific">Elysia marginata</name>
    <dbReference type="NCBI Taxonomy" id="1093978"/>
    <lineage>
        <taxon>Eukaryota</taxon>
        <taxon>Metazoa</taxon>
        <taxon>Spiralia</taxon>
        <taxon>Lophotrochozoa</taxon>
        <taxon>Mollusca</taxon>
        <taxon>Gastropoda</taxon>
        <taxon>Heterobranchia</taxon>
        <taxon>Euthyneura</taxon>
        <taxon>Panpulmonata</taxon>
        <taxon>Sacoglossa</taxon>
        <taxon>Placobranchoidea</taxon>
        <taxon>Plakobranchidae</taxon>
        <taxon>Elysia</taxon>
    </lineage>
</organism>
<dbReference type="Proteomes" id="UP000762676">
    <property type="component" value="Unassembled WGS sequence"/>
</dbReference>
<name>A0AAV4IF74_9GAST</name>
<accession>A0AAV4IF74</accession>
<protein>
    <submittedName>
        <fullName evidence="1">Uncharacterized protein</fullName>
    </submittedName>
</protein>
<proteinExistence type="predicted"/>
<comment type="caution">
    <text evidence="1">The sequence shown here is derived from an EMBL/GenBank/DDBJ whole genome shotgun (WGS) entry which is preliminary data.</text>
</comment>
<reference evidence="1 2" key="1">
    <citation type="journal article" date="2021" name="Elife">
        <title>Chloroplast acquisition without the gene transfer in kleptoplastic sea slugs, Plakobranchus ocellatus.</title>
        <authorList>
            <person name="Maeda T."/>
            <person name="Takahashi S."/>
            <person name="Yoshida T."/>
            <person name="Shimamura S."/>
            <person name="Takaki Y."/>
            <person name="Nagai Y."/>
            <person name="Toyoda A."/>
            <person name="Suzuki Y."/>
            <person name="Arimoto A."/>
            <person name="Ishii H."/>
            <person name="Satoh N."/>
            <person name="Nishiyama T."/>
            <person name="Hasebe M."/>
            <person name="Maruyama T."/>
            <person name="Minagawa J."/>
            <person name="Obokata J."/>
            <person name="Shigenobu S."/>
        </authorList>
    </citation>
    <scope>NUCLEOTIDE SEQUENCE [LARGE SCALE GENOMIC DNA]</scope>
</reference>
<evidence type="ECO:0000313" key="2">
    <source>
        <dbReference type="Proteomes" id="UP000762676"/>
    </source>
</evidence>